<evidence type="ECO:0000313" key="2">
    <source>
        <dbReference type="Proteomes" id="UP001165740"/>
    </source>
</evidence>
<dbReference type="AlphaFoldDB" id="A0A9W3BMI9"/>
<dbReference type="PANTHER" id="PTHR12093:SF10">
    <property type="entry name" value="MEMBRANE-ASSOCIATED PROTEIN HEM"/>
    <property type="match status" value="1"/>
</dbReference>
<accession>A0A9W3BMI9</accession>
<protein>
    <submittedName>
        <fullName evidence="3 4">Nck-associated protein 1-like isoform X1</fullName>
    </submittedName>
</protein>
<dbReference type="GO" id="GO:0048812">
    <property type="term" value="P:neuron projection morphogenesis"/>
    <property type="evidence" value="ECO:0007669"/>
    <property type="project" value="TreeGrafter"/>
</dbReference>
<evidence type="ECO:0000313" key="5">
    <source>
        <dbReference type="RefSeq" id="XP_055900786.1"/>
    </source>
</evidence>
<dbReference type="GO" id="GO:0031209">
    <property type="term" value="C:SCAR complex"/>
    <property type="evidence" value="ECO:0007669"/>
    <property type="project" value="TreeGrafter"/>
</dbReference>
<reference evidence="3 4" key="1">
    <citation type="submission" date="2025-04" db="UniProtKB">
        <authorList>
            <consortium name="RefSeq"/>
        </authorList>
    </citation>
    <scope>IDENTIFICATION</scope>
</reference>
<dbReference type="RefSeq" id="XP_055900785.1">
    <property type="nucleotide sequence ID" value="XM_056044810.1"/>
</dbReference>
<dbReference type="GO" id="GO:0016477">
    <property type="term" value="P:cell migration"/>
    <property type="evidence" value="ECO:0007669"/>
    <property type="project" value="TreeGrafter"/>
</dbReference>
<evidence type="ECO:0000313" key="3">
    <source>
        <dbReference type="RefSeq" id="XP_055900784.1"/>
    </source>
</evidence>
<dbReference type="InterPro" id="IPR019137">
    <property type="entry name" value="Nck-associated_protein-1"/>
</dbReference>
<evidence type="ECO:0000256" key="1">
    <source>
        <dbReference type="ARBA" id="ARBA00037947"/>
    </source>
</evidence>
<comment type="similarity">
    <text evidence="1">Belongs to the HEM-1/HEM-2 family.</text>
</comment>
<gene>
    <name evidence="3 4 5" type="primary">LOC106054792</name>
</gene>
<dbReference type="OMA" id="LIWHVAS"/>
<dbReference type="Pfam" id="PF09735">
    <property type="entry name" value="Nckap1"/>
    <property type="match status" value="1"/>
</dbReference>
<sequence length="1157" mass="133218">MAQNLQMQQRLAEKLIILNEHAVGMLVRIYNIKRVLAEFRPEILKDKAIQAAIEKVYLKKFPLYDSKASQLTVVNQKKEDILQALSLFYLTFVEILTLKDQIVELLTTIDALQFHFDIVLNFDLTKNYLELVTSYITLMILISQVDDRKAVLSLYNNAFELKNSKSDPSYHRLGQMLIDYEAPLKKLTEEFVPHSRHVIPALKSLHKIYTTRNLSAEELRTYQVLAIFYDSSKMANIPSTEMIQCEYLSLETMERWIVFGFLVCNQGLSDPSAVELWKLALQSNLCFTLYRTDMLLYSDIINFFENMKGQNKRASEVKEFQIYSLQNSAIFHKERRKFLRNSLRDLSLAFAEHPGLLGPKALYVFQGLSLARDEILWLLRHIHLSTLKKQNMKISPDDFTDRQLPELIFYMEDIKVLVKKYKEVVQSYYSQYLSGYDSVLLQQLMSLLTDMTIKNDTAHFLYYCMKQTISLCPPDELVLLNSFVESLSGLQDIAGNDYNNVQLKGFRLDWFRFQAMTSGSKVDLELKTVGELAKHMNTVIFHTKMVDSLDEMLEETTELSIYCFHTPILEHHFNQCMEFLPQHRYSLVFPLICSHFMMATHSHCPEERMSIGNTSLKYINWFLKHICNEIVGVVTKICAQNVEMDQKLLPSEAVPALLYQQLKTKDKEKKDKKLQEPSKPGIESIRKNREQLSNLDKYYMALTDLCYAINYSPVISVWDHCFIPQEFLLQTLEAMLTKVIADLTQIVTDGKTVAKPKDVLCAIQSHLNILQNVGNFVHLDISRLLRKVLLEQSQPVDSNGEKTITSKYKHWYVDVLMTHVLCNFEQMTYSPTRKSIICLAQSHVDPLTTAAEDFINIQEFRALAELIGPYGMKYVEDQMIYAITAHFDEIKKLVKARKDILIQVRTNFDKPGILDLVNQKLMTSHKNTQSDGDVLLSNLIKIGLIMAVHSLLKEALNDVLTQRIPYLLGAIQEFQDWEFQNNKSLLVTDLLSSIGVKCPVDPSLLRRLQSVYASTESNKDDYDTACLLLVFLAISLPRLVYWDQTIFKASLDAHFNSSHCIAYGLSQVSGALFSLYGPDDAGVRLKEFLNLASSSLLQLSQQNDKDSARNRESVYLILDQIVKESTFLTMDQLESCFPYVLLRNAYHGLYKVTPSEL</sequence>
<name>A0A9W3BMI9_BIOGL</name>
<dbReference type="OrthoDB" id="548214at2759"/>
<dbReference type="RefSeq" id="XP_055900784.1">
    <property type="nucleotide sequence ID" value="XM_056044809.1"/>
</dbReference>
<dbReference type="PANTHER" id="PTHR12093">
    <property type="entry name" value="NCK-ASSOCIATED PROTEIN 1"/>
    <property type="match status" value="1"/>
</dbReference>
<keyword evidence="2" id="KW-1185">Reference proteome</keyword>
<organism evidence="2 4">
    <name type="scientific">Biomphalaria glabrata</name>
    <name type="common">Bloodfluke planorb</name>
    <name type="synonym">Freshwater snail</name>
    <dbReference type="NCBI Taxonomy" id="6526"/>
    <lineage>
        <taxon>Eukaryota</taxon>
        <taxon>Metazoa</taxon>
        <taxon>Spiralia</taxon>
        <taxon>Lophotrochozoa</taxon>
        <taxon>Mollusca</taxon>
        <taxon>Gastropoda</taxon>
        <taxon>Heterobranchia</taxon>
        <taxon>Euthyneura</taxon>
        <taxon>Panpulmonata</taxon>
        <taxon>Hygrophila</taxon>
        <taxon>Lymnaeoidea</taxon>
        <taxon>Planorbidae</taxon>
        <taxon>Biomphalaria</taxon>
    </lineage>
</organism>
<evidence type="ECO:0000313" key="4">
    <source>
        <dbReference type="RefSeq" id="XP_055900785.1"/>
    </source>
</evidence>
<dbReference type="RefSeq" id="XP_055900786.1">
    <property type="nucleotide sequence ID" value="XM_056044811.1"/>
</dbReference>
<dbReference type="Proteomes" id="UP001165740">
    <property type="component" value="Chromosome 10"/>
</dbReference>
<dbReference type="GeneID" id="106054792"/>
<dbReference type="GO" id="GO:0030866">
    <property type="term" value="P:cortical actin cytoskeleton organization"/>
    <property type="evidence" value="ECO:0007669"/>
    <property type="project" value="TreeGrafter"/>
</dbReference>
<dbReference type="GO" id="GO:0030031">
    <property type="term" value="P:cell projection assembly"/>
    <property type="evidence" value="ECO:0007669"/>
    <property type="project" value="TreeGrafter"/>
</dbReference>
<proteinExistence type="inferred from homology"/>